<feature type="compositionally biased region" description="Polar residues" evidence="1">
    <location>
        <begin position="100"/>
        <end position="114"/>
    </location>
</feature>
<sequence length="419" mass="44579">MSWDFCGFRLSENRRWSLASLPSSGYGTNTPGSSTVSSHYSSKENIQSQQSSATAAIPAPLRHPALLQQASMFPFYCCSPVHFSESCDSPTPKQPGATAPSGQSTPNTLSKPPLSICSTSPVGIAGGSPARPTVVKATPAFFSQVPCSEGNAENIINDEAAVTVSAAATAVSPAVLSTPCEAPPPSRSTPIGNRLDFAGRTASPVGRTAVLMNAAPGTPIRRPQPPPPTAAALTSPLLCPKCASKSVASPRAQATVTSVPSSFHQPLVMMLSPGQTLSAGPMTPTKHRLMSSFLFVCFHFSPLRSSTPFEQDVFLLNHVYRERFPKASAQMQERLTQLCTELEQDEDSVACSAVARFVRAQVLQLARDCLDKALSGLITCRYFFELTESLNKLVEEVGLAALRVFFSSLAYAFDKFGVL</sequence>
<dbReference type="FunFam" id="1.20.1480.20:FF:000001">
    <property type="entry name" value="microtubule-associated serine/threonine-protein kinase 4 isoform X1"/>
    <property type="match status" value="1"/>
</dbReference>
<feature type="region of interest" description="Disordered" evidence="1">
    <location>
        <begin position="21"/>
        <end position="55"/>
    </location>
</feature>
<feature type="compositionally biased region" description="Polar residues" evidence="1">
    <location>
        <begin position="21"/>
        <end position="54"/>
    </location>
</feature>
<name>A0A183TSM8_SCHSO</name>
<evidence type="ECO:0000313" key="3">
    <source>
        <dbReference type="EMBL" id="VDM05862.1"/>
    </source>
</evidence>
<keyword evidence="4" id="KW-1185">Reference proteome</keyword>
<dbReference type="EMBL" id="UYSU01047632">
    <property type="protein sequence ID" value="VDM05862.1"/>
    <property type="molecule type" value="Genomic_DNA"/>
</dbReference>
<dbReference type="InterPro" id="IPR015022">
    <property type="entry name" value="MAST_pre-PK_dom"/>
</dbReference>
<dbReference type="STRING" id="70667.A0A183TSM8"/>
<dbReference type="Proteomes" id="UP000275846">
    <property type="component" value="Unassembled WGS sequence"/>
</dbReference>
<accession>A0A183TSM8</accession>
<evidence type="ECO:0000256" key="1">
    <source>
        <dbReference type="SAM" id="MobiDB-lite"/>
    </source>
</evidence>
<dbReference type="WBParaSite" id="SSLN_0002020501-mRNA-1">
    <property type="protein sequence ID" value="SSLN_0002020501-mRNA-1"/>
    <property type="gene ID" value="SSLN_0002020501"/>
</dbReference>
<dbReference type="OrthoDB" id="10070999at2759"/>
<dbReference type="AlphaFoldDB" id="A0A183TSM8"/>
<dbReference type="GO" id="GO:0005524">
    <property type="term" value="F:ATP binding"/>
    <property type="evidence" value="ECO:0007669"/>
    <property type="project" value="InterPro"/>
</dbReference>
<feature type="domain" description="Microtubule-associated serine/threonine-protein kinase pre-PK" evidence="2">
    <location>
        <begin position="11"/>
        <end position="51"/>
    </location>
</feature>
<reference evidence="5" key="1">
    <citation type="submission" date="2016-06" db="UniProtKB">
        <authorList>
            <consortium name="WormBaseParasite"/>
        </authorList>
    </citation>
    <scope>IDENTIFICATION</scope>
</reference>
<feature type="domain" description="Microtubule-associated serine/threonine-protein kinase pre-PK" evidence="2">
    <location>
        <begin position="300"/>
        <end position="396"/>
    </location>
</feature>
<evidence type="ECO:0000313" key="5">
    <source>
        <dbReference type="WBParaSite" id="SSLN_0002020501-mRNA-1"/>
    </source>
</evidence>
<dbReference type="Pfam" id="PF08926">
    <property type="entry name" value="DUF1908"/>
    <property type="match status" value="2"/>
</dbReference>
<proteinExistence type="predicted"/>
<organism evidence="5">
    <name type="scientific">Schistocephalus solidus</name>
    <name type="common">Tapeworm</name>
    <dbReference type="NCBI Taxonomy" id="70667"/>
    <lineage>
        <taxon>Eukaryota</taxon>
        <taxon>Metazoa</taxon>
        <taxon>Spiralia</taxon>
        <taxon>Lophotrochozoa</taxon>
        <taxon>Platyhelminthes</taxon>
        <taxon>Cestoda</taxon>
        <taxon>Eucestoda</taxon>
        <taxon>Diphyllobothriidea</taxon>
        <taxon>Diphyllobothriidae</taxon>
        <taxon>Schistocephalus</taxon>
    </lineage>
</organism>
<dbReference type="GO" id="GO:0004674">
    <property type="term" value="F:protein serine/threonine kinase activity"/>
    <property type="evidence" value="ECO:0007669"/>
    <property type="project" value="InterPro"/>
</dbReference>
<dbReference type="SUPFAM" id="SSF140482">
    <property type="entry name" value="MAST3 pre-PK domain-like"/>
    <property type="match status" value="1"/>
</dbReference>
<dbReference type="GO" id="GO:0000287">
    <property type="term" value="F:magnesium ion binding"/>
    <property type="evidence" value="ECO:0007669"/>
    <property type="project" value="InterPro"/>
</dbReference>
<reference evidence="3 4" key="2">
    <citation type="submission" date="2018-11" db="EMBL/GenBank/DDBJ databases">
        <authorList>
            <consortium name="Pathogen Informatics"/>
        </authorList>
    </citation>
    <scope>NUCLEOTIDE SEQUENCE [LARGE SCALE GENOMIC DNA]</scope>
    <source>
        <strain evidence="3 4">NST_G2</strain>
    </source>
</reference>
<protein>
    <submittedName>
        <fullName evidence="5">DUF1908 domain-containing protein</fullName>
    </submittedName>
</protein>
<evidence type="ECO:0000313" key="4">
    <source>
        <dbReference type="Proteomes" id="UP000275846"/>
    </source>
</evidence>
<dbReference type="Gene3D" id="1.20.1480.20">
    <property type="entry name" value="MAST3 pre-PK domain-like"/>
    <property type="match status" value="1"/>
</dbReference>
<evidence type="ECO:0000259" key="2">
    <source>
        <dbReference type="Pfam" id="PF08926"/>
    </source>
</evidence>
<dbReference type="InterPro" id="IPR023142">
    <property type="entry name" value="MAST_pre-PK_dom_sf"/>
</dbReference>
<gene>
    <name evidence="3" type="ORF">SSLN_LOCUS19476</name>
</gene>
<feature type="region of interest" description="Disordered" evidence="1">
    <location>
        <begin position="88"/>
        <end position="114"/>
    </location>
</feature>